<reference evidence="1 2" key="1">
    <citation type="journal article" date="2022" name="Allergy">
        <title>Genome assembly and annotation of Periplaneta americana reveal a comprehensive cockroach allergen profile.</title>
        <authorList>
            <person name="Wang L."/>
            <person name="Xiong Q."/>
            <person name="Saelim N."/>
            <person name="Wang L."/>
            <person name="Nong W."/>
            <person name="Wan A.T."/>
            <person name="Shi M."/>
            <person name="Liu X."/>
            <person name="Cao Q."/>
            <person name="Hui J.H.L."/>
            <person name="Sookrung N."/>
            <person name="Leung T.F."/>
            <person name="Tungtrongchitr A."/>
            <person name="Tsui S.K.W."/>
        </authorList>
    </citation>
    <scope>NUCLEOTIDE SEQUENCE [LARGE SCALE GENOMIC DNA]</scope>
    <source>
        <strain evidence="1">PWHHKU_190912</strain>
    </source>
</reference>
<gene>
    <name evidence="1" type="ORF">ANN_26388</name>
</gene>
<dbReference type="InterPro" id="IPR036397">
    <property type="entry name" value="RNaseH_sf"/>
</dbReference>
<dbReference type="PANTHER" id="PTHR47326:SF1">
    <property type="entry name" value="HTH PSQ-TYPE DOMAIN-CONTAINING PROTEIN"/>
    <property type="match status" value="1"/>
</dbReference>
<dbReference type="Proteomes" id="UP001148838">
    <property type="component" value="Unassembled WGS sequence"/>
</dbReference>
<sequence length="166" mass="19645">MFCETCNPGMRLKKFKSKRDELLWRRHWKLQAQNQYAKTVTGITYLDMLQNWLFPQLEDDSDDFIFMEDGDPPHFSNHVRCYLNDTIPGRWIGRGGREDQLHRRWPPRSLSLQNMFKMSTSCLNTDSNRCLIDLRTRSQSPGVLRMSSEHATIRFRRDSKSGTVDE</sequence>
<proteinExistence type="predicted"/>
<keyword evidence="2" id="KW-1185">Reference proteome</keyword>
<name>A0ABQ8RY78_PERAM</name>
<evidence type="ECO:0000313" key="1">
    <source>
        <dbReference type="EMBL" id="KAJ4426590.1"/>
    </source>
</evidence>
<protein>
    <submittedName>
        <fullName evidence="1">Uncharacterized protein</fullName>
    </submittedName>
</protein>
<organism evidence="1 2">
    <name type="scientific">Periplaneta americana</name>
    <name type="common">American cockroach</name>
    <name type="synonym">Blatta americana</name>
    <dbReference type="NCBI Taxonomy" id="6978"/>
    <lineage>
        <taxon>Eukaryota</taxon>
        <taxon>Metazoa</taxon>
        <taxon>Ecdysozoa</taxon>
        <taxon>Arthropoda</taxon>
        <taxon>Hexapoda</taxon>
        <taxon>Insecta</taxon>
        <taxon>Pterygota</taxon>
        <taxon>Neoptera</taxon>
        <taxon>Polyneoptera</taxon>
        <taxon>Dictyoptera</taxon>
        <taxon>Blattodea</taxon>
        <taxon>Blattoidea</taxon>
        <taxon>Blattidae</taxon>
        <taxon>Blattinae</taxon>
        <taxon>Periplaneta</taxon>
    </lineage>
</organism>
<dbReference type="EMBL" id="JAJSOF020000039">
    <property type="protein sequence ID" value="KAJ4426590.1"/>
    <property type="molecule type" value="Genomic_DNA"/>
</dbReference>
<dbReference type="PANTHER" id="PTHR47326">
    <property type="entry name" value="TRANSPOSABLE ELEMENT TC3 TRANSPOSASE-LIKE PROTEIN"/>
    <property type="match status" value="1"/>
</dbReference>
<dbReference type="Gene3D" id="3.30.420.10">
    <property type="entry name" value="Ribonuclease H-like superfamily/Ribonuclease H"/>
    <property type="match status" value="1"/>
</dbReference>
<evidence type="ECO:0000313" key="2">
    <source>
        <dbReference type="Proteomes" id="UP001148838"/>
    </source>
</evidence>
<comment type="caution">
    <text evidence="1">The sequence shown here is derived from an EMBL/GenBank/DDBJ whole genome shotgun (WGS) entry which is preliminary data.</text>
</comment>
<accession>A0ABQ8RY78</accession>